<reference evidence="1 2" key="1">
    <citation type="submission" date="2018-08" db="EMBL/GenBank/DDBJ databases">
        <title>A genome reference for cultivated species of the human gut microbiota.</title>
        <authorList>
            <person name="Zou Y."/>
            <person name="Xue W."/>
            <person name="Luo G."/>
        </authorList>
    </citation>
    <scope>NUCLEOTIDE SEQUENCE [LARGE SCALE GENOMIC DNA]</scope>
    <source>
        <strain evidence="1 2">AM34-17</strain>
    </source>
</reference>
<dbReference type="InterPro" id="IPR012373">
    <property type="entry name" value="Ferrdict_sens_TM"/>
</dbReference>
<dbReference type="EMBL" id="QSII01000028">
    <property type="protein sequence ID" value="RHC80730.1"/>
    <property type="molecule type" value="Genomic_DNA"/>
</dbReference>
<dbReference type="PANTHER" id="PTHR30273:SF2">
    <property type="entry name" value="PROTEIN FECR"/>
    <property type="match status" value="1"/>
</dbReference>
<evidence type="ECO:0000313" key="2">
    <source>
        <dbReference type="Proteomes" id="UP000286260"/>
    </source>
</evidence>
<dbReference type="AlphaFoldDB" id="A0A3R6ECH8"/>
<dbReference type="Gene3D" id="3.55.50.30">
    <property type="match status" value="1"/>
</dbReference>
<proteinExistence type="predicted"/>
<dbReference type="PANTHER" id="PTHR30273">
    <property type="entry name" value="PERIPLASMIC SIGNAL SENSOR AND SIGMA FACTOR ACTIVATOR FECR-RELATED"/>
    <property type="match status" value="1"/>
</dbReference>
<dbReference type="InterPro" id="IPR032508">
    <property type="entry name" value="FecR_C"/>
</dbReference>
<comment type="caution">
    <text evidence="1">The sequence shown here is derived from an EMBL/GenBank/DDBJ whole genome shotgun (WGS) entry which is preliminary data.</text>
</comment>
<gene>
    <name evidence="1" type="ORF">DW828_16905</name>
</gene>
<organism evidence="1 2">
    <name type="scientific">Parabacteroides merdae</name>
    <dbReference type="NCBI Taxonomy" id="46503"/>
    <lineage>
        <taxon>Bacteria</taxon>
        <taxon>Pseudomonadati</taxon>
        <taxon>Bacteroidota</taxon>
        <taxon>Bacteroidia</taxon>
        <taxon>Bacteroidales</taxon>
        <taxon>Tannerellaceae</taxon>
        <taxon>Parabacteroides</taxon>
    </lineage>
</organism>
<name>A0A3R6ECH8_9BACT</name>
<dbReference type="PIRSF" id="PIRSF018266">
    <property type="entry name" value="FecR"/>
    <property type="match status" value="1"/>
</dbReference>
<dbReference type="GO" id="GO:0016989">
    <property type="term" value="F:sigma factor antagonist activity"/>
    <property type="evidence" value="ECO:0007669"/>
    <property type="project" value="TreeGrafter"/>
</dbReference>
<dbReference type="Pfam" id="PF16344">
    <property type="entry name" value="FecR_C"/>
    <property type="match status" value="1"/>
</dbReference>
<dbReference type="RefSeq" id="WP_005646647.1">
    <property type="nucleotide sequence ID" value="NZ_JAHPXH010000030.1"/>
</dbReference>
<accession>A0A3R6ECH8</accession>
<evidence type="ECO:0000313" key="1">
    <source>
        <dbReference type="EMBL" id="RHC80730.1"/>
    </source>
</evidence>
<dbReference type="Pfam" id="PF04773">
    <property type="entry name" value="FecR"/>
    <property type="match status" value="1"/>
</dbReference>
<sequence length="328" mass="37542">MTDLFDKLYSQFLSGKTNRKDFEGFKESLNHLSDQELAERMEAFWDENTVYPSMEVGRKREIHRRLRLQIHPPKISIRWSRIVAAAAVIAVLSVTAWNFSLLHELQNANSSFLAEVPAGDKVQLTLPDKSSVKLNSESSLSYAYVNGKRVARLKGEGYFQVSKDRKHPFVVQVGNLNIEVLGTCFNVYSYEENDFVETSLIEGSVRLYDSKSPSESFILKPSQKAIYSKNNGKISFHNTDNVKETAWTQNHLVFESEKLGSVFQKIERWYGVHIDLLCPEIANDQISGSFKDEQLPYVMEALKFQYGFNYEITGNNVTINKSNQLKIK</sequence>
<protein>
    <submittedName>
        <fullName evidence="1">DUF4974 domain-containing protein</fullName>
    </submittedName>
</protein>
<dbReference type="Gene3D" id="2.60.120.1440">
    <property type="match status" value="1"/>
</dbReference>
<dbReference type="Proteomes" id="UP000286260">
    <property type="component" value="Unassembled WGS sequence"/>
</dbReference>
<dbReference type="InterPro" id="IPR006860">
    <property type="entry name" value="FecR"/>
</dbReference>